<keyword evidence="7" id="KW-0653">Protein transport</keyword>
<comment type="subcellular location">
    <subcellularLocation>
        <location evidence="2">Cytoplasm</location>
    </subcellularLocation>
    <subcellularLocation>
        <location evidence="1">Endosome membrane</location>
        <topology evidence="1">Peripheral membrane protein</topology>
    </subcellularLocation>
</comment>
<evidence type="ECO:0000256" key="5">
    <source>
        <dbReference type="ARBA" id="ARBA00022490"/>
    </source>
</evidence>
<keyword evidence="4" id="KW-0813">Transport</keyword>
<feature type="compositionally biased region" description="Acidic residues" evidence="10">
    <location>
        <begin position="247"/>
        <end position="258"/>
    </location>
</feature>
<comment type="similarity">
    <text evidence="3">Belongs to the VTA1 family.</text>
</comment>
<feature type="region of interest" description="Disordered" evidence="10">
    <location>
        <begin position="242"/>
        <end position="305"/>
    </location>
</feature>
<dbReference type="Proteomes" id="UP000189911">
    <property type="component" value="Chromosome G"/>
</dbReference>
<keyword evidence="14" id="KW-1185">Reference proteome</keyword>
<evidence type="ECO:0000256" key="4">
    <source>
        <dbReference type="ARBA" id="ARBA00022448"/>
    </source>
</evidence>
<keyword evidence="6" id="KW-0967">Endosome</keyword>
<evidence type="ECO:0000256" key="10">
    <source>
        <dbReference type="SAM" id="MobiDB-lite"/>
    </source>
</evidence>
<name>A0A1G4KEX1_9SACH</name>
<evidence type="ECO:0000259" key="11">
    <source>
        <dbReference type="Pfam" id="PF04652"/>
    </source>
</evidence>
<dbReference type="InterPro" id="IPR039431">
    <property type="entry name" value="Vta1/CALS_N"/>
</dbReference>
<evidence type="ECO:0000256" key="9">
    <source>
        <dbReference type="SAM" id="Coils"/>
    </source>
</evidence>
<proteinExistence type="inferred from homology"/>
<dbReference type="Pfam" id="PF18097">
    <property type="entry name" value="Vta1_C"/>
    <property type="match status" value="1"/>
</dbReference>
<evidence type="ECO:0000256" key="1">
    <source>
        <dbReference type="ARBA" id="ARBA00004481"/>
    </source>
</evidence>
<evidence type="ECO:0000256" key="6">
    <source>
        <dbReference type="ARBA" id="ARBA00022753"/>
    </source>
</evidence>
<dbReference type="GO" id="GO:0015031">
    <property type="term" value="P:protein transport"/>
    <property type="evidence" value="ECO:0007669"/>
    <property type="project" value="UniProtKB-KW"/>
</dbReference>
<evidence type="ECO:0000256" key="8">
    <source>
        <dbReference type="ARBA" id="ARBA00023136"/>
    </source>
</evidence>
<keyword evidence="5" id="KW-0963">Cytoplasm</keyword>
<dbReference type="Gene3D" id="1.25.40.270">
    <property type="entry name" value="Vacuolar protein sorting-associated protein vta1"/>
    <property type="match status" value="1"/>
</dbReference>
<organism evidence="13 14">
    <name type="scientific">Lachancea nothofagi CBS 11611</name>
    <dbReference type="NCBI Taxonomy" id="1266666"/>
    <lineage>
        <taxon>Eukaryota</taxon>
        <taxon>Fungi</taxon>
        <taxon>Dikarya</taxon>
        <taxon>Ascomycota</taxon>
        <taxon>Saccharomycotina</taxon>
        <taxon>Saccharomycetes</taxon>
        <taxon>Saccharomycetales</taxon>
        <taxon>Saccharomycetaceae</taxon>
        <taxon>Lachancea</taxon>
    </lineage>
</organism>
<keyword evidence="9" id="KW-0175">Coiled coil</keyword>
<sequence>MNLEIEKLKEGLRKPLTCLQKSLRSQYLLEMSIPSSIKRVLRLCDDFEFAMPVIAYYTKLYVVEELLALKERNEDVIANATRLMNEIEDFKQSAAGEAEKQLLRDQQKAKVYCMNFAMSLYNEQLNRIQKGAVAPDLSRALWCCADLFGMIQVLWKNTEATSEEVQQCQKRIKICKLYLSKLARGELGKSESEEPKVVARDSDAFLPNLRQTDYESEENEQSPENQAEIDPKEVDSFIKSLEQDPSLIDDDAVEETQQDESRERKDTDELIRKMRELDSDPLPNRSDSEPELNLPQAPTEIGKLPAFIDVDESDTEMTNYKEEQVVKPPLKIPTEVKQKPVHYQAQDLKEMWNREDQIAEVQKTARFAISALNYEDVKTAKQELKKALQLLDEIQ</sequence>
<feature type="domain" description="Vta1/callose synthase N-terminal" evidence="11">
    <location>
        <begin position="36"/>
        <end position="185"/>
    </location>
</feature>
<evidence type="ECO:0000256" key="7">
    <source>
        <dbReference type="ARBA" id="ARBA00022927"/>
    </source>
</evidence>
<dbReference type="Pfam" id="PF04652">
    <property type="entry name" value="Vta1"/>
    <property type="match status" value="1"/>
</dbReference>
<accession>A0A1G4KEX1</accession>
<evidence type="ECO:0000313" key="13">
    <source>
        <dbReference type="EMBL" id="SCV03014.1"/>
    </source>
</evidence>
<dbReference type="GO" id="GO:0010008">
    <property type="term" value="C:endosome membrane"/>
    <property type="evidence" value="ECO:0007669"/>
    <property type="project" value="UniProtKB-SubCell"/>
</dbReference>
<keyword evidence="8" id="KW-0472">Membrane</keyword>
<feature type="compositionally biased region" description="Basic and acidic residues" evidence="10">
    <location>
        <begin position="259"/>
        <end position="278"/>
    </location>
</feature>
<feature type="domain" description="Vta1 C-terminal" evidence="12">
    <location>
        <begin position="355"/>
        <end position="391"/>
    </location>
</feature>
<dbReference type="EMBL" id="LT598453">
    <property type="protein sequence ID" value="SCV03014.1"/>
    <property type="molecule type" value="Genomic_DNA"/>
</dbReference>
<evidence type="ECO:0000256" key="2">
    <source>
        <dbReference type="ARBA" id="ARBA00004496"/>
    </source>
</evidence>
<evidence type="ECO:0000313" key="14">
    <source>
        <dbReference type="Proteomes" id="UP000189911"/>
    </source>
</evidence>
<dbReference type="GO" id="GO:0032511">
    <property type="term" value="P:late endosome to vacuole transport via multivesicular body sorting pathway"/>
    <property type="evidence" value="ECO:0007669"/>
    <property type="project" value="InterPro"/>
</dbReference>
<evidence type="ECO:0000256" key="3">
    <source>
        <dbReference type="ARBA" id="ARBA00007895"/>
    </source>
</evidence>
<dbReference type="InterPro" id="IPR023175">
    <property type="entry name" value="Vta1/CALS_N_sf"/>
</dbReference>
<dbReference type="OrthoDB" id="391137at2759"/>
<dbReference type="GO" id="GO:0005771">
    <property type="term" value="C:multivesicular body"/>
    <property type="evidence" value="ECO:0007669"/>
    <property type="project" value="TreeGrafter"/>
</dbReference>
<dbReference type="InterPro" id="IPR044538">
    <property type="entry name" value="Vta1-like"/>
</dbReference>
<dbReference type="PANTHER" id="PTHR46009">
    <property type="entry name" value="VACUOLAR PROTEIN SORTING-ASSOCIATED PROTEIN VTA1 HOMOLOG"/>
    <property type="match status" value="1"/>
</dbReference>
<dbReference type="Gene3D" id="1.20.5.420">
    <property type="entry name" value="Immunoglobulin FC, subunit C"/>
    <property type="match status" value="1"/>
</dbReference>
<gene>
    <name evidence="13" type="ORF">LANO_0G01618G</name>
</gene>
<protein>
    <submittedName>
        <fullName evidence="13">LANO_0G01618g1_1</fullName>
    </submittedName>
</protein>
<dbReference type="PANTHER" id="PTHR46009:SF1">
    <property type="entry name" value="VACUOLAR PROTEIN SORTING-ASSOCIATED PROTEIN VTA1 HOMOLOG"/>
    <property type="match status" value="1"/>
</dbReference>
<dbReference type="InterPro" id="IPR041212">
    <property type="entry name" value="Vta1_C"/>
</dbReference>
<reference evidence="14" key="1">
    <citation type="submission" date="2016-03" db="EMBL/GenBank/DDBJ databases">
        <authorList>
            <person name="Devillers Hugo."/>
        </authorList>
    </citation>
    <scope>NUCLEOTIDE SEQUENCE [LARGE SCALE GENOMIC DNA]</scope>
</reference>
<dbReference type="AlphaFoldDB" id="A0A1G4KEX1"/>
<evidence type="ECO:0000259" key="12">
    <source>
        <dbReference type="Pfam" id="PF18097"/>
    </source>
</evidence>
<feature type="coiled-coil region" evidence="9">
    <location>
        <begin position="66"/>
        <end position="93"/>
    </location>
</feature>